<name>A0ABC8VNR4_9POAL</name>
<keyword evidence="9" id="KW-0234">DNA repair</keyword>
<evidence type="ECO:0000256" key="10">
    <source>
        <dbReference type="ARBA" id="ARBA00023242"/>
    </source>
</evidence>
<keyword evidence="10" id="KW-0539">Nucleus</keyword>
<dbReference type="Pfam" id="PF17942">
    <property type="entry name" value="Morc6_S5"/>
    <property type="match status" value="1"/>
</dbReference>
<dbReference type="GO" id="GO:0005634">
    <property type="term" value="C:nucleus"/>
    <property type="evidence" value="ECO:0007669"/>
    <property type="project" value="UniProtKB-SubCell"/>
</dbReference>
<evidence type="ECO:0000313" key="13">
    <source>
        <dbReference type="EMBL" id="CAL4894220.1"/>
    </source>
</evidence>
<dbReference type="InterPro" id="IPR036890">
    <property type="entry name" value="HATPase_C_sf"/>
</dbReference>
<dbReference type="AlphaFoldDB" id="A0ABC8VNR4"/>
<keyword evidence="8" id="KW-0943">RNA-mediated gene silencing</keyword>
<keyword evidence="5" id="KW-0255">Endonuclease</keyword>
<evidence type="ECO:0000256" key="3">
    <source>
        <dbReference type="ARBA" id="ARBA00011738"/>
    </source>
</evidence>
<gene>
    <name evidence="13" type="ORF">URODEC1_LOCUS5274</name>
</gene>
<evidence type="ECO:0000256" key="2">
    <source>
        <dbReference type="ARBA" id="ARBA00007845"/>
    </source>
</evidence>
<feature type="domain" description="Morc S5" evidence="12">
    <location>
        <begin position="407"/>
        <end position="540"/>
    </location>
</feature>
<feature type="region of interest" description="Disordered" evidence="11">
    <location>
        <begin position="874"/>
        <end position="898"/>
    </location>
</feature>
<sequence length="898" mass="98695">MSARDLQSPGLGRSASVTISVSRTGNESLEANDDKKNVLPLQQAHQCGVEKKIRPMDSEEVKVYIRQRSQTDTYQASTHLGKRDRNAQNYRILKPVDQTLSKLNAIAAAGSTSQVARLNSQVLGTGGTNETRQAHDLIYRERIHNKFQDGNETSHRWILGAVAELLDNAVDEVNISCPSPSSLDGAQNSYILDRVPHGATKVLIDSVVNPNNGSPSLLVQDDGGGMDPISLWKCMTTAGPNRKPPDSIGQNGTGFKAAISCLGVGAIVFTRHVHTCIPSQSIGLRFISGEETDQKPIVIPMVNYKYDPVTAETIRCERKPGRFCINMAMLLRLSPYNSEEELLQNFNDIGPHGTKIIVFNLSRNTKGDLDLDFDTDRKDIRISAATMHAENQAAGDQSHLVYKYRTSLRAYVSILYIGLPEHFRIILRGEEVKRRNLMTELKHSQHIRYRRRGTEREDEVVLGFLDDAPDIDADRFCFYYKQRLILPFVPAYGFLDRNRSIVGVLQSNHLKPARNKQDFQWSSEFEALLKILKKMGAEFWKHLKGMELKDAASQLSLAPPGSHDEANLTERDNTRMLSQSHMNPSAPVHLVVPILESSRLSMPSYMVPRVPDPCLPLFPNTPAKDRHKRVMDMADAWDQDNNSNGVPAPRPTMLPFGWNNGGASSHGIQRVPAPHRLPTSTMASIAGDVHQRTMPTVASTNNYGMNINRASVPTAPWPAYITLPFSQPNSSGMEPNGVMRAPASHLSALYMLATPGLRDQSTPASSVTGTARPLHATQAATVNTTFGLAPPCSVSASAMVALRDLQIKKEHDGTYDDTAIPLAVALPAARATYATAIPAPAIIDSRDGGASAFYPWCPPGFKPVADHQAPQDRFAQELQGGSNQGEQGARPLLDLFKP</sequence>
<dbReference type="PANTHER" id="PTHR23336:SF73">
    <property type="entry name" value="PROTEIN MICRORCHIDIA 6"/>
    <property type="match status" value="1"/>
</dbReference>
<dbReference type="GO" id="GO:0004519">
    <property type="term" value="F:endonuclease activity"/>
    <property type="evidence" value="ECO:0007669"/>
    <property type="project" value="UniProtKB-KW"/>
</dbReference>
<reference evidence="14" key="1">
    <citation type="submission" date="2024-06" db="EMBL/GenBank/DDBJ databases">
        <authorList>
            <person name="Ryan C."/>
        </authorList>
    </citation>
    <scope>NUCLEOTIDE SEQUENCE [LARGE SCALE GENOMIC DNA]</scope>
</reference>
<dbReference type="InterPro" id="IPR041006">
    <property type="entry name" value="Morc_S5"/>
</dbReference>
<comment type="subunit">
    <text evidence="3">Homodimer.</text>
</comment>
<comment type="similarity">
    <text evidence="2">Belongs to the MORC ATPase protein family.</text>
</comment>
<evidence type="ECO:0000259" key="12">
    <source>
        <dbReference type="Pfam" id="PF17942"/>
    </source>
</evidence>
<evidence type="ECO:0000313" key="14">
    <source>
        <dbReference type="Proteomes" id="UP001497457"/>
    </source>
</evidence>
<keyword evidence="6" id="KW-0227">DNA damage</keyword>
<dbReference type="GO" id="GO:0006281">
    <property type="term" value="P:DNA repair"/>
    <property type="evidence" value="ECO:0007669"/>
    <property type="project" value="UniProtKB-KW"/>
</dbReference>
<organism evidence="13 14">
    <name type="scientific">Urochloa decumbens</name>
    <dbReference type="NCBI Taxonomy" id="240449"/>
    <lineage>
        <taxon>Eukaryota</taxon>
        <taxon>Viridiplantae</taxon>
        <taxon>Streptophyta</taxon>
        <taxon>Embryophyta</taxon>
        <taxon>Tracheophyta</taxon>
        <taxon>Spermatophyta</taxon>
        <taxon>Magnoliopsida</taxon>
        <taxon>Liliopsida</taxon>
        <taxon>Poales</taxon>
        <taxon>Poaceae</taxon>
        <taxon>PACMAD clade</taxon>
        <taxon>Panicoideae</taxon>
        <taxon>Panicodae</taxon>
        <taxon>Paniceae</taxon>
        <taxon>Melinidinae</taxon>
        <taxon>Urochloa</taxon>
    </lineage>
</organism>
<dbReference type="Proteomes" id="UP001497457">
    <property type="component" value="Chromosome 10rd"/>
</dbReference>
<reference evidence="13 14" key="2">
    <citation type="submission" date="2024-10" db="EMBL/GenBank/DDBJ databases">
        <authorList>
            <person name="Ryan C."/>
        </authorList>
    </citation>
    <scope>NUCLEOTIDE SEQUENCE [LARGE SCALE GENOMIC DNA]</scope>
</reference>
<dbReference type="SUPFAM" id="SSF55874">
    <property type="entry name" value="ATPase domain of HSP90 chaperone/DNA topoisomerase II/histidine kinase"/>
    <property type="match status" value="1"/>
</dbReference>
<dbReference type="EMBL" id="OZ075120">
    <property type="protein sequence ID" value="CAL4894220.1"/>
    <property type="molecule type" value="Genomic_DNA"/>
</dbReference>
<evidence type="ECO:0000256" key="6">
    <source>
        <dbReference type="ARBA" id="ARBA00022763"/>
    </source>
</evidence>
<dbReference type="Pfam" id="PF13589">
    <property type="entry name" value="HATPase_c_3"/>
    <property type="match status" value="1"/>
</dbReference>
<dbReference type="InterPro" id="IPR045261">
    <property type="entry name" value="MORC_ATPase"/>
</dbReference>
<dbReference type="GO" id="GO:0031047">
    <property type="term" value="P:regulatory ncRNA-mediated gene silencing"/>
    <property type="evidence" value="ECO:0007669"/>
    <property type="project" value="UniProtKB-KW"/>
</dbReference>
<keyword evidence="7" id="KW-0175">Coiled coil</keyword>
<keyword evidence="5" id="KW-0378">Hydrolase</keyword>
<evidence type="ECO:0000256" key="7">
    <source>
        <dbReference type="ARBA" id="ARBA00023054"/>
    </source>
</evidence>
<keyword evidence="14" id="KW-1185">Reference proteome</keyword>
<evidence type="ECO:0000256" key="1">
    <source>
        <dbReference type="ARBA" id="ARBA00004123"/>
    </source>
</evidence>
<comment type="subcellular location">
    <subcellularLocation>
        <location evidence="1">Nucleus</location>
    </subcellularLocation>
</comment>
<evidence type="ECO:0000256" key="8">
    <source>
        <dbReference type="ARBA" id="ARBA00023158"/>
    </source>
</evidence>
<keyword evidence="4" id="KW-0540">Nuclease</keyword>
<protein>
    <recommendedName>
        <fullName evidence="12">Morc S5 domain-containing protein</fullName>
    </recommendedName>
</protein>
<accession>A0ABC8VNR4</accession>
<evidence type="ECO:0000256" key="4">
    <source>
        <dbReference type="ARBA" id="ARBA00022722"/>
    </source>
</evidence>
<dbReference type="Gene3D" id="3.30.565.10">
    <property type="entry name" value="Histidine kinase-like ATPase, C-terminal domain"/>
    <property type="match status" value="1"/>
</dbReference>
<evidence type="ECO:0000256" key="11">
    <source>
        <dbReference type="SAM" id="MobiDB-lite"/>
    </source>
</evidence>
<evidence type="ECO:0000256" key="5">
    <source>
        <dbReference type="ARBA" id="ARBA00022759"/>
    </source>
</evidence>
<dbReference type="GO" id="GO:0031349">
    <property type="term" value="P:positive regulation of defense response"/>
    <property type="evidence" value="ECO:0007669"/>
    <property type="project" value="UniProtKB-ARBA"/>
</dbReference>
<evidence type="ECO:0000256" key="9">
    <source>
        <dbReference type="ARBA" id="ARBA00023204"/>
    </source>
</evidence>
<dbReference type="PANTHER" id="PTHR23336">
    <property type="entry name" value="ZINC FINGER CW-TYPE COILED-COIL DOMAIN PROTEIN 3"/>
    <property type="match status" value="1"/>
</dbReference>
<proteinExistence type="inferred from homology"/>